<dbReference type="GO" id="GO:0006427">
    <property type="term" value="P:histidyl-tRNA aminoacylation"/>
    <property type="evidence" value="ECO:0007669"/>
    <property type="project" value="UniProtKB-UniRule"/>
</dbReference>
<dbReference type="PANTHER" id="PTHR43707:SF1">
    <property type="entry name" value="HISTIDINE--TRNA LIGASE, MITOCHONDRIAL-RELATED"/>
    <property type="match status" value="1"/>
</dbReference>
<evidence type="ECO:0000256" key="5">
    <source>
        <dbReference type="HAMAP-Rule" id="MF_00127"/>
    </source>
</evidence>
<protein>
    <recommendedName>
        <fullName evidence="5">Histidine--tRNA ligase</fullName>
        <ecNumber evidence="5">6.1.1.21</ecNumber>
    </recommendedName>
    <alternativeName>
        <fullName evidence="5">Histidyl-tRNA synthetase</fullName>
        <shortName evidence="5">HisRS</shortName>
    </alternativeName>
</protein>
<feature type="binding site" evidence="6">
    <location>
        <position position="131"/>
    </location>
    <ligand>
        <name>L-histidine</name>
        <dbReference type="ChEBI" id="CHEBI:57595"/>
    </ligand>
</feature>
<accession>A0A2H0K665</accession>
<gene>
    <name evidence="5" type="primary">hisS</name>
    <name evidence="8" type="ORF">COV95_02445</name>
</gene>
<feature type="domain" description="Aminoacyl-transfer RNA synthetases class-II family profile" evidence="7">
    <location>
        <begin position="30"/>
        <end position="348"/>
    </location>
</feature>
<comment type="caution">
    <text evidence="8">The sequence shown here is derived from an EMBL/GenBank/DDBJ whole genome shotgun (WGS) entry which is preliminary data.</text>
</comment>
<dbReference type="GO" id="GO:0005737">
    <property type="term" value="C:cytoplasm"/>
    <property type="evidence" value="ECO:0007669"/>
    <property type="project" value="UniProtKB-SubCell"/>
</dbReference>
<keyword evidence="5" id="KW-0963">Cytoplasm</keyword>
<feature type="binding site" evidence="6">
    <location>
        <begin position="288"/>
        <end position="289"/>
    </location>
    <ligand>
        <name>L-histidine</name>
        <dbReference type="ChEBI" id="CHEBI:57595"/>
    </ligand>
</feature>
<dbReference type="HAMAP" id="MF_00127">
    <property type="entry name" value="His_tRNA_synth"/>
    <property type="match status" value="1"/>
</dbReference>
<sequence length="447" mass="50933">MIDLFVLNPLSVRIFLMADKKKLDTSPYKGVRDFYPEDMYVLNYITSVMRKTAESFGYSEYGASPIEPAELYKAKSGEEIVSEQTYTFTDRGGREVTLRPEMTPTVARMVTAKKRELSFPLRWYSISNMFRYENPQKGRLREHYQLNMDIFGVSGLDAEAEIIETAWQMMKNFGAKDDDFQIRINSRLILDDIFSSIGIKDSEKTVLLKIIDKKDKISSDVFADSIKKIIGNRSNELLNLFEVNQRILDHLGTDNPNVKNLIGLIERLDSFGIKNIQYTPSLVRGFDYYTDIVFEIFDTSPENKRSLFGGGRYDDIFNLFGGDVIPAVGYGMGDVTIRDFLTEHGLMPEYKSNTDLFICQVSPVSTQEISFLASRLRASGINVAIDLSKRKIGDQIKNADKMMIPFIVCVGEEEIKNKIYKIKNLKSGKENALEEKEISNFIKTSGV</sequence>
<evidence type="ECO:0000256" key="2">
    <source>
        <dbReference type="ARBA" id="ARBA00022741"/>
    </source>
</evidence>
<evidence type="ECO:0000256" key="3">
    <source>
        <dbReference type="ARBA" id="ARBA00023146"/>
    </source>
</evidence>
<dbReference type="PANTHER" id="PTHR43707">
    <property type="entry name" value="HISTIDYL-TRNA SYNTHETASE"/>
    <property type="match status" value="1"/>
</dbReference>
<dbReference type="PROSITE" id="PS50862">
    <property type="entry name" value="AA_TRNA_LIGASE_II"/>
    <property type="match status" value="1"/>
</dbReference>
<dbReference type="InterPro" id="IPR006195">
    <property type="entry name" value="aa-tRNA-synth_II"/>
</dbReference>
<reference evidence="8 9" key="1">
    <citation type="submission" date="2017-09" db="EMBL/GenBank/DDBJ databases">
        <title>Depth-based differentiation of microbial function through sediment-hosted aquifers and enrichment of novel symbionts in the deep terrestrial subsurface.</title>
        <authorList>
            <person name="Probst A.J."/>
            <person name="Ladd B."/>
            <person name="Jarett J.K."/>
            <person name="Geller-Mcgrath D.E."/>
            <person name="Sieber C.M."/>
            <person name="Emerson J.B."/>
            <person name="Anantharaman K."/>
            <person name="Thomas B.C."/>
            <person name="Malmstrom R."/>
            <person name="Stieglmeier M."/>
            <person name="Klingl A."/>
            <person name="Woyke T."/>
            <person name="Ryan C.M."/>
            <person name="Banfield J.F."/>
        </authorList>
    </citation>
    <scope>NUCLEOTIDE SEQUENCE [LARGE SCALE GENOMIC DNA]</scope>
    <source>
        <strain evidence="8">CG11_big_fil_rev_8_21_14_0_20_40_24</strain>
    </source>
</reference>
<dbReference type="EC" id="6.1.1.21" evidence="5"/>
<keyword evidence="3 5" id="KW-0030">Aminoacyl-tRNA synthetase</keyword>
<comment type="similarity">
    <text evidence="1 5">Belongs to the class-II aminoacyl-tRNA synthetase family.</text>
</comment>
<keyword evidence="5" id="KW-0648">Protein biosynthesis</keyword>
<proteinExistence type="inferred from homology"/>
<evidence type="ECO:0000256" key="1">
    <source>
        <dbReference type="ARBA" id="ARBA00008226"/>
    </source>
</evidence>
<evidence type="ECO:0000313" key="8">
    <source>
        <dbReference type="EMBL" id="PIQ66747.1"/>
    </source>
</evidence>
<dbReference type="GO" id="GO:0004821">
    <property type="term" value="F:histidine-tRNA ligase activity"/>
    <property type="evidence" value="ECO:0007669"/>
    <property type="project" value="UniProtKB-UniRule"/>
</dbReference>
<dbReference type="PIRSF" id="PIRSF001549">
    <property type="entry name" value="His-tRNA_synth"/>
    <property type="match status" value="1"/>
</dbReference>
<dbReference type="Proteomes" id="UP000229834">
    <property type="component" value="Unassembled WGS sequence"/>
</dbReference>
<evidence type="ECO:0000256" key="6">
    <source>
        <dbReference type="PIRSR" id="PIRSR001549-1"/>
    </source>
</evidence>
<dbReference type="CDD" id="cd00773">
    <property type="entry name" value="HisRS-like_core"/>
    <property type="match status" value="1"/>
</dbReference>
<dbReference type="GO" id="GO:0005524">
    <property type="term" value="F:ATP binding"/>
    <property type="evidence" value="ECO:0007669"/>
    <property type="project" value="UniProtKB-UniRule"/>
</dbReference>
<dbReference type="InterPro" id="IPR004516">
    <property type="entry name" value="HisRS/HisZ"/>
</dbReference>
<dbReference type="InterPro" id="IPR004154">
    <property type="entry name" value="Anticodon-bd"/>
</dbReference>
<comment type="catalytic activity">
    <reaction evidence="4 5">
        <text>tRNA(His) + L-histidine + ATP = L-histidyl-tRNA(His) + AMP + diphosphate + H(+)</text>
        <dbReference type="Rhea" id="RHEA:17313"/>
        <dbReference type="Rhea" id="RHEA-COMP:9665"/>
        <dbReference type="Rhea" id="RHEA-COMP:9689"/>
        <dbReference type="ChEBI" id="CHEBI:15378"/>
        <dbReference type="ChEBI" id="CHEBI:30616"/>
        <dbReference type="ChEBI" id="CHEBI:33019"/>
        <dbReference type="ChEBI" id="CHEBI:57595"/>
        <dbReference type="ChEBI" id="CHEBI:78442"/>
        <dbReference type="ChEBI" id="CHEBI:78527"/>
        <dbReference type="ChEBI" id="CHEBI:456215"/>
        <dbReference type="EC" id="6.1.1.21"/>
    </reaction>
</comment>
<dbReference type="NCBIfam" id="TIGR00442">
    <property type="entry name" value="hisS"/>
    <property type="match status" value="1"/>
</dbReference>
<dbReference type="EMBL" id="PCVC01000067">
    <property type="protein sequence ID" value="PIQ66747.1"/>
    <property type="molecule type" value="Genomic_DNA"/>
</dbReference>
<evidence type="ECO:0000313" key="9">
    <source>
        <dbReference type="Proteomes" id="UP000229834"/>
    </source>
</evidence>
<dbReference type="Gene3D" id="3.40.50.800">
    <property type="entry name" value="Anticodon-binding domain"/>
    <property type="match status" value="1"/>
</dbReference>
<feature type="binding site" evidence="6">
    <location>
        <begin position="101"/>
        <end position="103"/>
    </location>
    <ligand>
        <name>L-histidine</name>
        <dbReference type="ChEBI" id="CHEBI:57595"/>
    </ligand>
</feature>
<dbReference type="SUPFAM" id="SSF52954">
    <property type="entry name" value="Class II aaRS ABD-related"/>
    <property type="match status" value="1"/>
</dbReference>
<comment type="subunit">
    <text evidence="5">Homodimer.</text>
</comment>
<dbReference type="InterPro" id="IPR045864">
    <property type="entry name" value="aa-tRNA-synth_II/BPL/LPL"/>
</dbReference>
<dbReference type="SUPFAM" id="SSF55681">
    <property type="entry name" value="Class II aaRS and biotin synthetases"/>
    <property type="match status" value="1"/>
</dbReference>
<keyword evidence="5" id="KW-0067">ATP-binding</keyword>
<dbReference type="Gene3D" id="3.30.930.10">
    <property type="entry name" value="Bira Bifunctional Protein, Domain 2"/>
    <property type="match status" value="1"/>
</dbReference>
<organism evidence="8 9">
    <name type="scientific">Candidatus Zambryskibacteria bacterium CG11_big_fil_rev_8_21_14_0_20_40_24</name>
    <dbReference type="NCBI Taxonomy" id="1975116"/>
    <lineage>
        <taxon>Bacteria</taxon>
        <taxon>Candidatus Zambryskiibacteriota</taxon>
    </lineage>
</organism>
<dbReference type="InterPro" id="IPR041715">
    <property type="entry name" value="HisRS-like_core"/>
</dbReference>
<dbReference type="AlphaFoldDB" id="A0A2H0K665"/>
<feature type="binding site" evidence="6">
    <location>
        <position position="149"/>
    </location>
    <ligand>
        <name>L-histidine</name>
        <dbReference type="ChEBI" id="CHEBI:57595"/>
    </ligand>
</feature>
<evidence type="ECO:0000256" key="4">
    <source>
        <dbReference type="ARBA" id="ARBA00047639"/>
    </source>
</evidence>
<evidence type="ECO:0000259" key="7">
    <source>
        <dbReference type="PROSITE" id="PS50862"/>
    </source>
</evidence>
<dbReference type="Pfam" id="PF03129">
    <property type="entry name" value="HGTP_anticodon"/>
    <property type="match status" value="1"/>
</dbReference>
<keyword evidence="2 5" id="KW-0547">Nucleotide-binding</keyword>
<feature type="binding site" evidence="6">
    <location>
        <position position="145"/>
    </location>
    <ligand>
        <name>L-histidine</name>
        <dbReference type="ChEBI" id="CHEBI:57595"/>
    </ligand>
</feature>
<keyword evidence="5 8" id="KW-0436">Ligase</keyword>
<name>A0A2H0K665_9BACT</name>
<dbReference type="Pfam" id="PF13393">
    <property type="entry name" value="tRNA-synt_His"/>
    <property type="match status" value="1"/>
</dbReference>
<dbReference type="InterPro" id="IPR036621">
    <property type="entry name" value="Anticodon-bd_dom_sf"/>
</dbReference>
<comment type="subcellular location">
    <subcellularLocation>
        <location evidence="5">Cytoplasm</location>
    </subcellularLocation>
</comment>
<dbReference type="InterPro" id="IPR015807">
    <property type="entry name" value="His-tRNA-ligase"/>
</dbReference>
<feature type="binding site" evidence="6">
    <location>
        <position position="284"/>
    </location>
    <ligand>
        <name>L-histidine</name>
        <dbReference type="ChEBI" id="CHEBI:57595"/>
    </ligand>
</feature>